<dbReference type="InterPro" id="IPR004839">
    <property type="entry name" value="Aminotransferase_I/II_large"/>
</dbReference>
<dbReference type="PANTHER" id="PTHR42832:SF3">
    <property type="entry name" value="L-GLUTAMINE--4-(METHYLSULFANYL)-2-OXOBUTANOATE AMINOTRANSFERASE"/>
    <property type="match status" value="1"/>
</dbReference>
<dbReference type="InterPro" id="IPR015422">
    <property type="entry name" value="PyrdxlP-dep_Trfase_small"/>
</dbReference>
<dbReference type="InterPro" id="IPR004838">
    <property type="entry name" value="NHTrfase_class1_PyrdxlP-BS"/>
</dbReference>
<keyword evidence="3 4" id="KW-0808">Transferase</keyword>
<comment type="caution">
    <text evidence="6">The sequence shown here is derived from an EMBL/GenBank/DDBJ whole genome shotgun (WGS) entry which is preliminary data.</text>
</comment>
<dbReference type="InterPro" id="IPR015424">
    <property type="entry name" value="PyrdxlP-dep_Trfase"/>
</dbReference>
<dbReference type="EMBL" id="JBEPML010000025">
    <property type="protein sequence ID" value="MET3794533.1"/>
    <property type="molecule type" value="Genomic_DNA"/>
</dbReference>
<dbReference type="SUPFAM" id="SSF53383">
    <property type="entry name" value="PLP-dependent transferases"/>
    <property type="match status" value="1"/>
</dbReference>
<evidence type="ECO:0000313" key="7">
    <source>
        <dbReference type="Proteomes" id="UP001549076"/>
    </source>
</evidence>
<evidence type="ECO:0000256" key="1">
    <source>
        <dbReference type="ARBA" id="ARBA00001933"/>
    </source>
</evidence>
<keyword evidence="7" id="KW-1185">Reference proteome</keyword>
<feature type="domain" description="Aminotransferase class I/classII large" evidence="5">
    <location>
        <begin position="31"/>
        <end position="381"/>
    </location>
</feature>
<keyword evidence="2 4" id="KW-0032">Aminotransferase</keyword>
<reference evidence="6 7" key="1">
    <citation type="submission" date="2024-06" db="EMBL/GenBank/DDBJ databases">
        <title>Genomic Encyclopedia of Type Strains, Phase IV (KMG-IV): sequencing the most valuable type-strain genomes for metagenomic binning, comparative biology and taxonomic classification.</title>
        <authorList>
            <person name="Goeker M."/>
        </authorList>
    </citation>
    <scope>NUCLEOTIDE SEQUENCE [LARGE SCALE GENOMIC DNA]</scope>
    <source>
        <strain evidence="6 7">DSM 27865</strain>
    </source>
</reference>
<dbReference type="Proteomes" id="UP001549076">
    <property type="component" value="Unassembled WGS sequence"/>
</dbReference>
<dbReference type="GO" id="GO:0010285">
    <property type="term" value="F:L,L-diaminopimelate aminotransferase activity"/>
    <property type="evidence" value="ECO:0007669"/>
    <property type="project" value="UniProtKB-EC"/>
</dbReference>
<sequence length="386" mass="41944">MKPASRLNALKPYLFATLAKRIEEQRAKGIDIIALASGDPDLATCPLVVNAAIEALRNPKNHTYPTNRGKAAFLNAAADFMAARFGVSLDPVYEIFPVLGGKEAVHHLGFALLGEGDYCLYTEPGYPIYESAIHLAGAAGHALPLLESNAFLPDLDNIPSEVLARARVLYLNYPNNPTGAVATREFFAKVVDFARRNDLIVIHDNAYSEITFDGYIAPSFLESPGAADVGVEIFSLSKGWNMTGWRIGFIAGNRDVISALKHLKPNIDAGPFGAIQDAAIAALTVGWRFPREMSRVYQERRDVIIPVLRNIGLHVNEPVASLFLWGRIMADISSADLANRIFEEAGVVISPGCSFGASGEGYVRVALTAPIERLTEAARRLQRLTL</sequence>
<name>A0ABV2N6S9_9HYPH</name>
<dbReference type="InterPro" id="IPR050881">
    <property type="entry name" value="LL-DAP_aminotransferase"/>
</dbReference>
<dbReference type="Gene3D" id="3.40.640.10">
    <property type="entry name" value="Type I PLP-dependent aspartate aminotransferase-like (Major domain)"/>
    <property type="match status" value="1"/>
</dbReference>
<evidence type="ECO:0000259" key="5">
    <source>
        <dbReference type="Pfam" id="PF00155"/>
    </source>
</evidence>
<dbReference type="PROSITE" id="PS00105">
    <property type="entry name" value="AA_TRANSFER_CLASS_1"/>
    <property type="match status" value="1"/>
</dbReference>
<dbReference type="PANTHER" id="PTHR42832">
    <property type="entry name" value="AMINO ACID AMINOTRANSFERASE"/>
    <property type="match status" value="1"/>
</dbReference>
<dbReference type="Gene3D" id="3.90.1150.10">
    <property type="entry name" value="Aspartate Aminotransferase, domain 1"/>
    <property type="match status" value="1"/>
</dbReference>
<evidence type="ECO:0000313" key="6">
    <source>
        <dbReference type="EMBL" id="MET3794533.1"/>
    </source>
</evidence>
<comment type="similarity">
    <text evidence="4">Belongs to the class-I pyridoxal-phosphate-dependent aminotransferase family.</text>
</comment>
<accession>A0ABV2N6S9</accession>
<dbReference type="RefSeq" id="WP_354199379.1">
    <property type="nucleotide sequence ID" value="NZ_JBEPML010000025.1"/>
</dbReference>
<dbReference type="CDD" id="cd00609">
    <property type="entry name" value="AAT_like"/>
    <property type="match status" value="1"/>
</dbReference>
<dbReference type="Pfam" id="PF00155">
    <property type="entry name" value="Aminotran_1_2"/>
    <property type="match status" value="1"/>
</dbReference>
<evidence type="ECO:0000256" key="2">
    <source>
        <dbReference type="ARBA" id="ARBA00022576"/>
    </source>
</evidence>
<evidence type="ECO:0000256" key="4">
    <source>
        <dbReference type="RuleBase" id="RU000481"/>
    </source>
</evidence>
<comment type="cofactor">
    <cofactor evidence="1 4">
        <name>pyridoxal 5'-phosphate</name>
        <dbReference type="ChEBI" id="CHEBI:597326"/>
    </cofactor>
</comment>
<dbReference type="InterPro" id="IPR015421">
    <property type="entry name" value="PyrdxlP-dep_Trfase_major"/>
</dbReference>
<protein>
    <recommendedName>
        <fullName evidence="4">Aminotransferase</fullName>
        <ecNumber evidence="4">2.6.1.-</ecNumber>
    </recommendedName>
</protein>
<evidence type="ECO:0000256" key="3">
    <source>
        <dbReference type="ARBA" id="ARBA00022679"/>
    </source>
</evidence>
<gene>
    <name evidence="6" type="ORF">ABID37_004773</name>
</gene>
<proteinExistence type="inferred from homology"/>
<dbReference type="EC" id="2.6.1.-" evidence="4"/>
<organism evidence="6 7">
    <name type="scientific">Aquamicrobium terrae</name>
    <dbReference type="NCBI Taxonomy" id="1324945"/>
    <lineage>
        <taxon>Bacteria</taxon>
        <taxon>Pseudomonadati</taxon>
        <taxon>Pseudomonadota</taxon>
        <taxon>Alphaproteobacteria</taxon>
        <taxon>Hyphomicrobiales</taxon>
        <taxon>Phyllobacteriaceae</taxon>
        <taxon>Aquamicrobium</taxon>
    </lineage>
</organism>